<dbReference type="GO" id="GO:0006089">
    <property type="term" value="P:lactate metabolic process"/>
    <property type="evidence" value="ECO:0007669"/>
    <property type="project" value="TreeGrafter"/>
</dbReference>
<dbReference type="PANTHER" id="PTHR43128">
    <property type="entry name" value="L-2-HYDROXYCARBOXYLATE DEHYDROGENASE (NAD(P)(+))"/>
    <property type="match status" value="1"/>
</dbReference>
<dbReference type="SUPFAM" id="SSF56327">
    <property type="entry name" value="LDH C-terminal domain-like"/>
    <property type="match status" value="1"/>
</dbReference>
<dbReference type="Proteomes" id="UP000437017">
    <property type="component" value="Unassembled WGS sequence"/>
</dbReference>
<evidence type="ECO:0000313" key="3">
    <source>
        <dbReference type="Proteomes" id="UP000437017"/>
    </source>
</evidence>
<dbReference type="AlphaFoldDB" id="A0A6A1QFA9"/>
<reference evidence="2 3" key="1">
    <citation type="journal article" date="2019" name="PLoS ONE">
        <title>Genomic analyses reveal an absence of contemporary introgressive admixture between fin whales and blue whales, despite known hybrids.</title>
        <authorList>
            <person name="Westbury M.V."/>
            <person name="Petersen B."/>
            <person name="Lorenzen E.D."/>
        </authorList>
    </citation>
    <scope>NUCLEOTIDE SEQUENCE [LARGE SCALE GENOMIC DNA]</scope>
    <source>
        <strain evidence="2">FinWhale-01</strain>
    </source>
</reference>
<sequence>MMNFTSKKVILHNEVSIIGSGSVGMAQGLNDELAFVDVDAGKLKGETLDLELGSPFMKMPNIVSSKDYLVTAISNLVIITADAHQEKGEIHLNLIHWNGTIFNDFPYYPIQSFGYNLDTPHFPSLMGRSLISTLTAVMGGSLESVETQLTLLTALKNLNPDLGTDKDHVQWKNIRKEVIANACEAIEMKGNTADLAQDILTQSILRPIQFLPIVDLYGVNEEVFLSVPCTMGENSITELIKVKLNPDKESHLEKKKVQKHLGNSEGAQALKFF</sequence>
<dbReference type="EMBL" id="SGJD01000419">
    <property type="protein sequence ID" value="KAB0405239.1"/>
    <property type="molecule type" value="Genomic_DNA"/>
</dbReference>
<dbReference type="InterPro" id="IPR015955">
    <property type="entry name" value="Lactate_DH/Glyco_Ohase_4_C"/>
</dbReference>
<dbReference type="InterPro" id="IPR036291">
    <property type="entry name" value="NAD(P)-bd_dom_sf"/>
</dbReference>
<dbReference type="PANTHER" id="PTHR43128:SF8">
    <property type="entry name" value="L-LACTATE DEHYDROGENASE A-LIKE 6B"/>
    <property type="match status" value="1"/>
</dbReference>
<evidence type="ECO:0000259" key="1">
    <source>
        <dbReference type="Pfam" id="PF00056"/>
    </source>
</evidence>
<dbReference type="SUPFAM" id="SSF51735">
    <property type="entry name" value="NAD(P)-binding Rossmann-fold domains"/>
    <property type="match status" value="1"/>
</dbReference>
<comment type="caution">
    <text evidence="2">The sequence shown here is derived from an EMBL/GenBank/DDBJ whole genome shotgun (WGS) entry which is preliminary data.</text>
</comment>
<dbReference type="Gene3D" id="3.90.110.10">
    <property type="entry name" value="Lactate dehydrogenase/glycoside hydrolase, family 4, C-terminal"/>
    <property type="match status" value="1"/>
</dbReference>
<keyword evidence="3" id="KW-1185">Reference proteome</keyword>
<accession>A0A6A1QFA9</accession>
<dbReference type="GO" id="GO:0004459">
    <property type="term" value="F:L-lactate dehydrogenase (NAD+) activity"/>
    <property type="evidence" value="ECO:0007669"/>
    <property type="project" value="TreeGrafter"/>
</dbReference>
<proteinExistence type="predicted"/>
<protein>
    <recommendedName>
        <fullName evidence="1">Lactate/malate dehydrogenase N-terminal domain-containing protein</fullName>
    </recommendedName>
</protein>
<evidence type="ECO:0000313" key="2">
    <source>
        <dbReference type="EMBL" id="KAB0405239.1"/>
    </source>
</evidence>
<dbReference type="OrthoDB" id="10415599at2759"/>
<gene>
    <name evidence="2" type="ORF">E2I00_011114</name>
</gene>
<dbReference type="Gene3D" id="3.40.50.720">
    <property type="entry name" value="NAD(P)-binding Rossmann-like Domain"/>
    <property type="match status" value="1"/>
</dbReference>
<name>A0A6A1QFA9_BALPH</name>
<dbReference type="InterPro" id="IPR001236">
    <property type="entry name" value="Lactate/malate_DH_N"/>
</dbReference>
<feature type="domain" description="Lactate/malate dehydrogenase N-terminal" evidence="1">
    <location>
        <begin position="15"/>
        <end position="104"/>
    </location>
</feature>
<dbReference type="Pfam" id="PF00056">
    <property type="entry name" value="Ldh_1_N"/>
    <property type="match status" value="1"/>
</dbReference>
<organism evidence="2 3">
    <name type="scientific">Balaenoptera physalus</name>
    <name type="common">Fin whale</name>
    <name type="synonym">Balaena physalus</name>
    <dbReference type="NCBI Taxonomy" id="9770"/>
    <lineage>
        <taxon>Eukaryota</taxon>
        <taxon>Metazoa</taxon>
        <taxon>Chordata</taxon>
        <taxon>Craniata</taxon>
        <taxon>Vertebrata</taxon>
        <taxon>Euteleostomi</taxon>
        <taxon>Mammalia</taxon>
        <taxon>Eutheria</taxon>
        <taxon>Laurasiatheria</taxon>
        <taxon>Artiodactyla</taxon>
        <taxon>Whippomorpha</taxon>
        <taxon>Cetacea</taxon>
        <taxon>Mysticeti</taxon>
        <taxon>Balaenopteridae</taxon>
        <taxon>Balaenoptera</taxon>
    </lineage>
</organism>